<protein>
    <recommendedName>
        <fullName evidence="9">Nudix hydrolase domain-containing protein</fullName>
    </recommendedName>
</protein>
<dbReference type="GO" id="GO:0030145">
    <property type="term" value="F:manganese ion binding"/>
    <property type="evidence" value="ECO:0007669"/>
    <property type="project" value="InterPro"/>
</dbReference>
<dbReference type="GO" id="GO:0000184">
    <property type="term" value="P:nuclear-transcribed mRNA catabolic process, nonsense-mediated decay"/>
    <property type="evidence" value="ECO:0007669"/>
    <property type="project" value="InterPro"/>
</dbReference>
<dbReference type="EMBL" id="MTSL01000175">
    <property type="protein sequence ID" value="PJF17404.1"/>
    <property type="molecule type" value="Genomic_DNA"/>
</dbReference>
<keyword evidence="4" id="KW-0963">Cytoplasm</keyword>
<dbReference type="Pfam" id="PF05026">
    <property type="entry name" value="DCP2"/>
    <property type="match status" value="1"/>
</dbReference>
<dbReference type="InterPro" id="IPR000086">
    <property type="entry name" value="NUDIX_hydrolase_dom"/>
</dbReference>
<feature type="domain" description="Nudix hydrolase" evidence="9">
    <location>
        <begin position="90"/>
        <end position="226"/>
    </location>
</feature>
<reference evidence="10 11" key="1">
    <citation type="submission" date="2016-10" db="EMBL/GenBank/DDBJ databases">
        <title>The genome of Paramicrosporidium saccamoebae is the missing link in understanding Cryptomycota and Microsporidia evolution.</title>
        <authorList>
            <person name="Quandt C.A."/>
            <person name="Beaudet D."/>
            <person name="Corsaro D."/>
            <person name="Michel R."/>
            <person name="Corradi N."/>
            <person name="James T."/>
        </authorList>
    </citation>
    <scope>NUCLEOTIDE SEQUENCE [LARGE SCALE GENOMIC DNA]</scope>
    <source>
        <strain evidence="10 11">KSL3</strain>
    </source>
</reference>
<comment type="subcellular location">
    <subcellularLocation>
        <location evidence="2">Cytoplasm</location>
    </subcellularLocation>
</comment>
<dbReference type="Pfam" id="PF00293">
    <property type="entry name" value="NUDIX"/>
    <property type="match status" value="1"/>
</dbReference>
<gene>
    <name evidence="10" type="ORF">PSACC_02778</name>
</gene>
<evidence type="ECO:0000256" key="3">
    <source>
        <dbReference type="ARBA" id="ARBA00005279"/>
    </source>
</evidence>
<dbReference type="Proteomes" id="UP000240830">
    <property type="component" value="Unassembled WGS sequence"/>
</dbReference>
<keyword evidence="8" id="KW-0464">Manganese</keyword>
<evidence type="ECO:0000256" key="2">
    <source>
        <dbReference type="ARBA" id="ARBA00004496"/>
    </source>
</evidence>
<dbReference type="GO" id="GO:0005737">
    <property type="term" value="C:cytoplasm"/>
    <property type="evidence" value="ECO:0007669"/>
    <property type="project" value="UniProtKB-SubCell"/>
</dbReference>
<keyword evidence="6" id="KW-0378">Hydrolase</keyword>
<evidence type="ECO:0000256" key="6">
    <source>
        <dbReference type="ARBA" id="ARBA00022801"/>
    </source>
</evidence>
<dbReference type="SMART" id="SM01125">
    <property type="entry name" value="DCP2"/>
    <property type="match status" value="1"/>
</dbReference>
<dbReference type="CDD" id="cd03672">
    <property type="entry name" value="NUDIX_Dcp2p_Nudt20"/>
    <property type="match status" value="1"/>
</dbReference>
<dbReference type="PANTHER" id="PTHR23114:SF17">
    <property type="entry name" value="M7GPPPN-MRNA HYDROLASE"/>
    <property type="match status" value="1"/>
</dbReference>
<accession>A0A2H9TI18</accession>
<comment type="similarity">
    <text evidence="3">Belongs to the Nudix hydrolase family. DCP2 subfamily.</text>
</comment>
<dbReference type="Gene3D" id="1.10.10.1050">
    <property type="entry name" value="Dcp2, box A domain"/>
    <property type="match status" value="1"/>
</dbReference>
<dbReference type="InterPro" id="IPR036189">
    <property type="entry name" value="DCP2_BoxA_sf"/>
</dbReference>
<evidence type="ECO:0000313" key="11">
    <source>
        <dbReference type="Proteomes" id="UP000240830"/>
    </source>
</evidence>
<evidence type="ECO:0000256" key="5">
    <source>
        <dbReference type="ARBA" id="ARBA00022723"/>
    </source>
</evidence>
<dbReference type="InterPro" id="IPR007722">
    <property type="entry name" value="DCP2_BoxA"/>
</dbReference>
<evidence type="ECO:0000259" key="9">
    <source>
        <dbReference type="PROSITE" id="PS51462"/>
    </source>
</evidence>
<evidence type="ECO:0000313" key="10">
    <source>
        <dbReference type="EMBL" id="PJF17404.1"/>
    </source>
</evidence>
<evidence type="ECO:0000256" key="7">
    <source>
        <dbReference type="ARBA" id="ARBA00022884"/>
    </source>
</evidence>
<dbReference type="InterPro" id="IPR015797">
    <property type="entry name" value="NUDIX_hydrolase-like_dom_sf"/>
</dbReference>
<evidence type="ECO:0000256" key="1">
    <source>
        <dbReference type="ARBA" id="ARBA00001936"/>
    </source>
</evidence>
<keyword evidence="11" id="KW-1185">Reference proteome</keyword>
<keyword evidence="7" id="KW-0694">RNA-binding</keyword>
<evidence type="ECO:0000256" key="4">
    <source>
        <dbReference type="ARBA" id="ARBA00022490"/>
    </source>
</evidence>
<comment type="caution">
    <text evidence="10">The sequence shown here is derived from an EMBL/GenBank/DDBJ whole genome shotgun (WGS) entry which is preliminary data.</text>
</comment>
<organism evidence="10 11">
    <name type="scientific">Paramicrosporidium saccamoebae</name>
    <dbReference type="NCBI Taxonomy" id="1246581"/>
    <lineage>
        <taxon>Eukaryota</taxon>
        <taxon>Fungi</taxon>
        <taxon>Fungi incertae sedis</taxon>
        <taxon>Cryptomycota</taxon>
        <taxon>Cryptomycota incertae sedis</taxon>
        <taxon>Paramicrosporidium</taxon>
    </lineage>
</organism>
<proteinExistence type="inferred from homology"/>
<dbReference type="PROSITE" id="PS51462">
    <property type="entry name" value="NUDIX"/>
    <property type="match status" value="1"/>
</dbReference>
<dbReference type="PROSITE" id="PS00893">
    <property type="entry name" value="NUDIX_BOX"/>
    <property type="match status" value="1"/>
</dbReference>
<dbReference type="SUPFAM" id="SSF55811">
    <property type="entry name" value="Nudix"/>
    <property type="match status" value="1"/>
</dbReference>
<dbReference type="Gene3D" id="3.90.79.10">
    <property type="entry name" value="Nucleoside Triphosphate Pyrophosphohydrolase"/>
    <property type="match status" value="1"/>
</dbReference>
<dbReference type="SUPFAM" id="SSF140586">
    <property type="entry name" value="Dcp2 domain-like"/>
    <property type="match status" value="1"/>
</dbReference>
<dbReference type="GO" id="GO:0003723">
    <property type="term" value="F:RNA binding"/>
    <property type="evidence" value="ECO:0007669"/>
    <property type="project" value="UniProtKB-KW"/>
</dbReference>
<dbReference type="InterPro" id="IPR020084">
    <property type="entry name" value="NUDIX_hydrolase_CS"/>
</dbReference>
<sequence>MLQTHLIRCSRFLVNLPAEELNSQSRLGFQFEQAFWFYEDFYRTANPQRLPKLTLKSFGERLMKHCPVHLSLIGRDGVAGLIDEFYEYKAHVPTCGAIILNDDLSKCLMVRGFSSKSTWGFPKGKISKDELPSACAVREVYEETGFDAAPYLHEESFIQVANNEQPIRLYIIPSIPESTHFAPLTRREIKDIQWHPIKDFKWEKGGPHRYFNVMPFIGRLRQWIKQYRRQHGETVEDESELERPLEIGPECKPLEVEPVCRELMERVKLKLMPLTMFILDLDSLKASFSKNYK</sequence>
<dbReference type="InterPro" id="IPR044099">
    <property type="entry name" value="Dcp2_NUDIX"/>
</dbReference>
<dbReference type="FunFam" id="3.90.79.10:FF:000003">
    <property type="entry name" value="M7GpppN-mRNA hydrolase isoform 2"/>
    <property type="match status" value="1"/>
</dbReference>
<dbReference type="PANTHER" id="PTHR23114">
    <property type="entry name" value="M7GPPPN-MRNA HYDROLASE"/>
    <property type="match status" value="1"/>
</dbReference>
<evidence type="ECO:0000256" key="8">
    <source>
        <dbReference type="ARBA" id="ARBA00023211"/>
    </source>
</evidence>
<name>A0A2H9TI18_9FUNG</name>
<keyword evidence="5" id="KW-0479">Metal-binding</keyword>
<dbReference type="OrthoDB" id="18996at2759"/>
<dbReference type="STRING" id="1246581.A0A2H9TI18"/>
<comment type="cofactor">
    <cofactor evidence="1">
        <name>Mn(2+)</name>
        <dbReference type="ChEBI" id="CHEBI:29035"/>
    </cofactor>
</comment>
<dbReference type="AlphaFoldDB" id="A0A2H9TI18"/>
<dbReference type="GO" id="GO:0140933">
    <property type="term" value="F:5'-(N(7)-methylguanosine 5'-triphospho)-[mRNA] hydrolase activity"/>
    <property type="evidence" value="ECO:0007669"/>
    <property type="project" value="InterPro"/>
</dbReference>
<dbReference type="GO" id="GO:0000290">
    <property type="term" value="P:deadenylation-dependent decapping of nuclear-transcribed mRNA"/>
    <property type="evidence" value="ECO:0007669"/>
    <property type="project" value="InterPro"/>
</dbReference>